<sequence length="691" mass="80243">MEDLHPLELIDFSDVLRNHPEYEAYIEDQKREAKERNDPLLEPKPLFELRWTNRVIVDNLPEVSAEKEDLLIKVLVKVISKAVVPIEPSAVYMPMVDGKSQCFAFITFPDEELAKTAVAKCNGLAFDKKHSLTVVSFDEFDRLMDTPSEYVEPRVFSQKELKSWLTDRRSRDQFVIRHDEFTKVFWNDSISLTPDLITAGPSDKVWTDKYVKWSSQGTYLATLHQRGIVLWGGPNFEEIMRLSHYGVSQIEFSPCERYLMTYSSGPSGQFIHWSLEKGEEIRTFQANDEPWGTYLYSYNGEFVAKKGNEMISVYNSETMAMIEDNEGKKAPIAIPQLAEFSWSTGDNIISLHIRESEAKPAQVRLLAVPSRELIATRMVYEALGFYSFWQNNGEFLVSMVTTKHRNNPKPKNSIIEIFYMKKRGIPVESLNLDFVVSNFSWEPNSNRFALIYSGAHSAKTLVVYEVGKEKMETKKIDQCDTKCSTIAWAPQGGHLVTYSFAAKNNTEGRIEFFCVKNQTLYQIEERVHMNMNYLEWDPSGRYISVGSLQGIQQRATQQQGSGYVIFTCQGSDVTQAALEKFYQFSWRPRPKSILDPQIYDKIVNQLDELAAKYEEEDRQVKRAAREEQKAKEMKMKDEFFSQIHIYREKWINTRDERAQILKRTDEEEINRWFEKVEPVEEILSVKKEITR</sequence>
<dbReference type="PROSITE" id="PS50102">
    <property type="entry name" value="RRM"/>
    <property type="match status" value="1"/>
</dbReference>
<keyword evidence="6" id="KW-0175">Coiled coil</keyword>
<organism evidence="8 9">
    <name type="scientific">Blepharisma stoltei</name>
    <dbReference type="NCBI Taxonomy" id="1481888"/>
    <lineage>
        <taxon>Eukaryota</taxon>
        <taxon>Sar</taxon>
        <taxon>Alveolata</taxon>
        <taxon>Ciliophora</taxon>
        <taxon>Postciliodesmatophora</taxon>
        <taxon>Heterotrichea</taxon>
        <taxon>Heterotrichida</taxon>
        <taxon>Blepharismidae</taxon>
        <taxon>Blepharisma</taxon>
    </lineage>
</organism>
<dbReference type="InterPro" id="IPR012677">
    <property type="entry name" value="Nucleotide-bd_a/b_plait_sf"/>
</dbReference>
<accession>A0AAU9JP36</accession>
<dbReference type="Proteomes" id="UP001162131">
    <property type="component" value="Unassembled WGS sequence"/>
</dbReference>
<comment type="caution">
    <text evidence="8">The sequence shown here is derived from an EMBL/GenBank/DDBJ whole genome shotgun (WGS) entry which is preliminary data.</text>
</comment>
<dbReference type="Gene3D" id="2.130.10.10">
    <property type="entry name" value="YVTN repeat-like/Quinoprotein amine dehydrogenase"/>
    <property type="match status" value="2"/>
</dbReference>
<dbReference type="Pfam" id="PF08662">
    <property type="entry name" value="eIF2A"/>
    <property type="match status" value="1"/>
</dbReference>
<keyword evidence="2" id="KW-0396">Initiation factor</keyword>
<dbReference type="GO" id="GO:0003723">
    <property type="term" value="F:RNA binding"/>
    <property type="evidence" value="ECO:0007669"/>
    <property type="project" value="UniProtKB-UniRule"/>
</dbReference>
<reference evidence="8" key="1">
    <citation type="submission" date="2021-09" db="EMBL/GenBank/DDBJ databases">
        <authorList>
            <consortium name="AG Swart"/>
            <person name="Singh M."/>
            <person name="Singh A."/>
            <person name="Seah K."/>
            <person name="Emmerich C."/>
        </authorList>
    </citation>
    <scope>NUCLEOTIDE SEQUENCE</scope>
    <source>
        <strain evidence="8">ATCC30299</strain>
    </source>
</reference>
<dbReference type="InterPro" id="IPR000504">
    <property type="entry name" value="RRM_dom"/>
</dbReference>
<dbReference type="Gene3D" id="3.30.70.330">
    <property type="match status" value="1"/>
</dbReference>
<dbReference type="PANTHER" id="PTHR14068:SF0">
    <property type="entry name" value="EUKARYOTIC TRANSLATION INITIATION FACTOR 3 SUBUNIT B"/>
    <property type="match status" value="1"/>
</dbReference>
<evidence type="ECO:0000256" key="6">
    <source>
        <dbReference type="SAM" id="Coils"/>
    </source>
</evidence>
<keyword evidence="1" id="KW-0963">Cytoplasm</keyword>
<dbReference type="SUPFAM" id="SSF54928">
    <property type="entry name" value="RNA-binding domain, RBD"/>
    <property type="match status" value="1"/>
</dbReference>
<protein>
    <recommendedName>
        <fullName evidence="7">RRM domain-containing protein</fullName>
    </recommendedName>
</protein>
<dbReference type="InterPro" id="IPR011400">
    <property type="entry name" value="EIF3B"/>
</dbReference>
<name>A0AAU9JP36_9CILI</name>
<evidence type="ECO:0000313" key="9">
    <source>
        <dbReference type="Proteomes" id="UP001162131"/>
    </source>
</evidence>
<evidence type="ECO:0000256" key="1">
    <source>
        <dbReference type="ARBA" id="ARBA00022490"/>
    </source>
</evidence>
<dbReference type="Pfam" id="PF00076">
    <property type="entry name" value="RRM_1"/>
    <property type="match status" value="1"/>
</dbReference>
<dbReference type="InterPro" id="IPR035979">
    <property type="entry name" value="RBD_domain_sf"/>
</dbReference>
<feature type="domain" description="RRM" evidence="7">
    <location>
        <begin position="53"/>
        <end position="139"/>
    </location>
</feature>
<dbReference type="SUPFAM" id="SSF82171">
    <property type="entry name" value="DPP6 N-terminal domain-like"/>
    <property type="match status" value="1"/>
</dbReference>
<dbReference type="EMBL" id="CAJZBQ010000046">
    <property type="protein sequence ID" value="CAG9328664.1"/>
    <property type="molecule type" value="Genomic_DNA"/>
</dbReference>
<evidence type="ECO:0000256" key="3">
    <source>
        <dbReference type="ARBA" id="ARBA00022884"/>
    </source>
</evidence>
<evidence type="ECO:0000259" key="7">
    <source>
        <dbReference type="PROSITE" id="PS50102"/>
    </source>
</evidence>
<feature type="coiled-coil region" evidence="6">
    <location>
        <begin position="599"/>
        <end position="633"/>
    </location>
</feature>
<dbReference type="AlphaFoldDB" id="A0AAU9JP36"/>
<keyword evidence="9" id="KW-1185">Reference proteome</keyword>
<dbReference type="GO" id="GO:0031369">
    <property type="term" value="F:translation initiation factor binding"/>
    <property type="evidence" value="ECO:0007669"/>
    <property type="project" value="InterPro"/>
</dbReference>
<proteinExistence type="predicted"/>
<dbReference type="GO" id="GO:0003743">
    <property type="term" value="F:translation initiation factor activity"/>
    <property type="evidence" value="ECO:0007669"/>
    <property type="project" value="UniProtKB-KW"/>
</dbReference>
<evidence type="ECO:0000256" key="5">
    <source>
        <dbReference type="PROSITE-ProRule" id="PRU00176"/>
    </source>
</evidence>
<evidence type="ECO:0000313" key="8">
    <source>
        <dbReference type="EMBL" id="CAG9328664.1"/>
    </source>
</evidence>
<dbReference type="GO" id="GO:0005852">
    <property type="term" value="C:eukaryotic translation initiation factor 3 complex"/>
    <property type="evidence" value="ECO:0007669"/>
    <property type="project" value="InterPro"/>
</dbReference>
<keyword evidence="4" id="KW-0648">Protein biosynthesis</keyword>
<gene>
    <name evidence="8" type="ORF">BSTOLATCC_MIC46657</name>
</gene>
<evidence type="ECO:0000256" key="4">
    <source>
        <dbReference type="ARBA" id="ARBA00022917"/>
    </source>
</evidence>
<dbReference type="InterPro" id="IPR013979">
    <property type="entry name" value="TIF_beta_prop-like"/>
</dbReference>
<evidence type="ECO:0000256" key="2">
    <source>
        <dbReference type="ARBA" id="ARBA00022540"/>
    </source>
</evidence>
<keyword evidence="3 5" id="KW-0694">RNA-binding</keyword>
<dbReference type="PANTHER" id="PTHR14068">
    <property type="entry name" value="EUKARYOTIC TRANSLATION INITIATION FACTOR 3 EIF3 -RELATED"/>
    <property type="match status" value="1"/>
</dbReference>
<dbReference type="InterPro" id="IPR015943">
    <property type="entry name" value="WD40/YVTN_repeat-like_dom_sf"/>
</dbReference>